<proteinExistence type="predicted"/>
<organism evidence="1 2">
    <name type="scientific">Azospirillum oryzae</name>
    <dbReference type="NCBI Taxonomy" id="286727"/>
    <lineage>
        <taxon>Bacteria</taxon>
        <taxon>Pseudomonadati</taxon>
        <taxon>Pseudomonadota</taxon>
        <taxon>Alphaproteobacteria</taxon>
        <taxon>Rhodospirillales</taxon>
        <taxon>Azospirillaceae</taxon>
        <taxon>Azospirillum</taxon>
    </lineage>
</organism>
<dbReference type="AlphaFoldDB" id="A0A1X7GNF3"/>
<reference evidence="1 2" key="1">
    <citation type="submission" date="2017-04" db="EMBL/GenBank/DDBJ databases">
        <authorList>
            <person name="Afonso C.L."/>
            <person name="Miller P.J."/>
            <person name="Scott M.A."/>
            <person name="Spackman E."/>
            <person name="Goraichik I."/>
            <person name="Dimitrov K.M."/>
            <person name="Suarez D.L."/>
            <person name="Swayne D.E."/>
        </authorList>
    </citation>
    <scope>NUCLEOTIDE SEQUENCE [LARGE SCALE GENOMIC DNA]</scope>
    <source>
        <strain evidence="1 2">A2P</strain>
    </source>
</reference>
<dbReference type="EMBL" id="FXAK01000007">
    <property type="protein sequence ID" value="SMF72206.1"/>
    <property type="molecule type" value="Genomic_DNA"/>
</dbReference>
<dbReference type="STRING" id="286727.SAMN02982917_4103"/>
<dbReference type="Proteomes" id="UP000192936">
    <property type="component" value="Unassembled WGS sequence"/>
</dbReference>
<accession>A0A1X7GNF3</accession>
<dbReference type="RefSeq" id="WP_085088929.1">
    <property type="nucleotide sequence ID" value="NZ_FXAK01000007.1"/>
</dbReference>
<dbReference type="OrthoDB" id="7307156at2"/>
<evidence type="ECO:0000313" key="1">
    <source>
        <dbReference type="EMBL" id="SMF72206.1"/>
    </source>
</evidence>
<protein>
    <submittedName>
        <fullName evidence="1">Uncharacterized protein</fullName>
    </submittedName>
</protein>
<sequence>MDELIREAVAAGAGLTRGNEPAAVCPSDGAVEFFGQQVAAMLRELPEDMTVAELRDAIDG</sequence>
<evidence type="ECO:0000313" key="2">
    <source>
        <dbReference type="Proteomes" id="UP000192936"/>
    </source>
</evidence>
<gene>
    <name evidence="1" type="ORF">SAMN02982917_4103</name>
</gene>
<name>A0A1X7GNF3_9PROT</name>